<proteinExistence type="predicted"/>
<gene>
    <name evidence="1" type="ORF">ACFPTR_04770</name>
</gene>
<protein>
    <submittedName>
        <fullName evidence="1">Uncharacterized protein</fullName>
    </submittedName>
</protein>
<organism evidence="1 2">
    <name type="scientific">Aliibacillus thermotolerans</name>
    <dbReference type="NCBI Taxonomy" id="1834418"/>
    <lineage>
        <taxon>Bacteria</taxon>
        <taxon>Bacillati</taxon>
        <taxon>Bacillota</taxon>
        <taxon>Bacilli</taxon>
        <taxon>Bacillales</taxon>
        <taxon>Bacillaceae</taxon>
        <taxon>Aliibacillus</taxon>
    </lineage>
</organism>
<evidence type="ECO:0000313" key="1">
    <source>
        <dbReference type="EMBL" id="MFC5628206.1"/>
    </source>
</evidence>
<sequence length="69" mass="8120">MALSHEKVQLNVRVQKETVDKLNEIVQYYQKNTKYGTVYKGEVVEDLIDKAYEAMERKIAMTKKRGGRR</sequence>
<dbReference type="RefSeq" id="WP_333723907.1">
    <property type="nucleotide sequence ID" value="NZ_JBHSPF010000018.1"/>
</dbReference>
<dbReference type="EMBL" id="JBHSPF010000018">
    <property type="protein sequence ID" value="MFC5628206.1"/>
    <property type="molecule type" value="Genomic_DNA"/>
</dbReference>
<accession>A0ABW0U479</accession>
<keyword evidence="2" id="KW-1185">Reference proteome</keyword>
<dbReference type="Proteomes" id="UP001596143">
    <property type="component" value="Unassembled WGS sequence"/>
</dbReference>
<reference evidence="2" key="1">
    <citation type="journal article" date="2019" name="Int. J. Syst. Evol. Microbiol.">
        <title>The Global Catalogue of Microorganisms (GCM) 10K type strain sequencing project: providing services to taxonomists for standard genome sequencing and annotation.</title>
        <authorList>
            <consortium name="The Broad Institute Genomics Platform"/>
            <consortium name="The Broad Institute Genome Sequencing Center for Infectious Disease"/>
            <person name="Wu L."/>
            <person name="Ma J."/>
        </authorList>
    </citation>
    <scope>NUCLEOTIDE SEQUENCE [LARGE SCALE GENOMIC DNA]</scope>
    <source>
        <strain evidence="2">CGMCC 1.15790</strain>
    </source>
</reference>
<name>A0ABW0U479_9BACI</name>
<evidence type="ECO:0000313" key="2">
    <source>
        <dbReference type="Proteomes" id="UP001596143"/>
    </source>
</evidence>
<comment type="caution">
    <text evidence="1">The sequence shown here is derived from an EMBL/GenBank/DDBJ whole genome shotgun (WGS) entry which is preliminary data.</text>
</comment>